<protein>
    <recommendedName>
        <fullName evidence="6">Pyrin domain-containing protein</fullName>
    </recommendedName>
</protein>
<feature type="domain" description="Pyrin" evidence="6">
    <location>
        <begin position="1"/>
        <end position="84"/>
    </location>
</feature>
<keyword evidence="4" id="KW-0175">Coiled coil</keyword>
<dbReference type="PANTHER" id="PTHR25465:SF5">
    <property type="entry name" value="E3 UBIQUITIN_ISG15 LIGASE TRIM25-RELATED"/>
    <property type="match status" value="1"/>
</dbReference>
<evidence type="ECO:0000256" key="2">
    <source>
        <dbReference type="ARBA" id="ARBA00022771"/>
    </source>
</evidence>
<dbReference type="SUPFAM" id="SSF47986">
    <property type="entry name" value="DEATH domain"/>
    <property type="match status" value="1"/>
</dbReference>
<dbReference type="Gene3D" id="3.30.160.60">
    <property type="entry name" value="Classic Zinc Finger"/>
    <property type="match status" value="2"/>
</dbReference>
<feature type="region of interest" description="Disordered" evidence="5">
    <location>
        <begin position="156"/>
        <end position="177"/>
    </location>
</feature>
<dbReference type="InterPro" id="IPR004020">
    <property type="entry name" value="DAPIN"/>
</dbReference>
<dbReference type="EMBL" id="JAINUG010001148">
    <property type="protein sequence ID" value="KAJ8358142.1"/>
    <property type="molecule type" value="Genomic_DNA"/>
</dbReference>
<dbReference type="InterPro" id="IPR058030">
    <property type="entry name" value="TRIM8/14/16/25/29/45/65_CC"/>
</dbReference>
<proteinExistence type="predicted"/>
<dbReference type="AlphaFoldDB" id="A0AAD7R2B1"/>
<keyword evidence="8" id="KW-1185">Reference proteome</keyword>
<accession>A0AAD7R2B1</accession>
<sequence length="260" mass="29312">MAKTVNDLILGALNNLSADQLDRFKRTPSAGIGYGLIEKESNMALTNMIIEKFTTKNAIAHTAKVLRELNLNNQATELEEAYAHVACDVCTGRKRKAVKSCLVCVASSCETHLQPHYESPALKKRKLTPATGHLQEKICSHHGKPLECAMDEHKGHDTVSAAEERTEKKGLRRKKRKHLGLKECESQQIIQESKKELQDLRQVSDSLTRSAQAAVEDSERIFTELIRSFKRKRSEVKELIRDQEKAAVSRAERTIEQLKD</sequence>
<evidence type="ECO:0000256" key="1">
    <source>
        <dbReference type="ARBA" id="ARBA00022723"/>
    </source>
</evidence>
<organism evidence="7 8">
    <name type="scientific">Aldrovandia affinis</name>
    <dbReference type="NCBI Taxonomy" id="143900"/>
    <lineage>
        <taxon>Eukaryota</taxon>
        <taxon>Metazoa</taxon>
        <taxon>Chordata</taxon>
        <taxon>Craniata</taxon>
        <taxon>Vertebrata</taxon>
        <taxon>Euteleostomi</taxon>
        <taxon>Actinopterygii</taxon>
        <taxon>Neopterygii</taxon>
        <taxon>Teleostei</taxon>
        <taxon>Notacanthiformes</taxon>
        <taxon>Halosauridae</taxon>
        <taxon>Aldrovandia</taxon>
    </lineage>
</organism>
<keyword evidence="3" id="KW-0862">Zinc</keyword>
<feature type="non-terminal residue" evidence="7">
    <location>
        <position position="260"/>
    </location>
</feature>
<evidence type="ECO:0000256" key="4">
    <source>
        <dbReference type="SAM" id="Coils"/>
    </source>
</evidence>
<comment type="caution">
    <text evidence="7">The sequence shown here is derived from an EMBL/GenBank/DDBJ whole genome shotgun (WGS) entry which is preliminary data.</text>
</comment>
<evidence type="ECO:0000313" key="8">
    <source>
        <dbReference type="Proteomes" id="UP001221898"/>
    </source>
</evidence>
<dbReference type="SUPFAM" id="SSF57845">
    <property type="entry name" value="B-box zinc-binding domain"/>
    <property type="match status" value="1"/>
</dbReference>
<dbReference type="GO" id="GO:0008270">
    <property type="term" value="F:zinc ion binding"/>
    <property type="evidence" value="ECO:0007669"/>
    <property type="project" value="UniProtKB-KW"/>
</dbReference>
<evidence type="ECO:0000259" key="6">
    <source>
        <dbReference type="PROSITE" id="PS50824"/>
    </source>
</evidence>
<dbReference type="SMART" id="SM01289">
    <property type="entry name" value="PYRIN"/>
    <property type="match status" value="1"/>
</dbReference>
<dbReference type="Proteomes" id="UP001221898">
    <property type="component" value="Unassembled WGS sequence"/>
</dbReference>
<dbReference type="PANTHER" id="PTHR25465">
    <property type="entry name" value="B-BOX DOMAIN CONTAINING"/>
    <property type="match status" value="1"/>
</dbReference>
<name>A0AAD7R2B1_9TELE</name>
<evidence type="ECO:0000313" key="7">
    <source>
        <dbReference type="EMBL" id="KAJ8358142.1"/>
    </source>
</evidence>
<feature type="compositionally biased region" description="Basic and acidic residues" evidence="5">
    <location>
        <begin position="156"/>
        <end position="169"/>
    </location>
</feature>
<keyword evidence="2" id="KW-0863">Zinc-finger</keyword>
<dbReference type="Gene3D" id="1.10.533.10">
    <property type="entry name" value="Death Domain, Fas"/>
    <property type="match status" value="1"/>
</dbReference>
<dbReference type="Pfam" id="PF02758">
    <property type="entry name" value="PYRIN"/>
    <property type="match status" value="1"/>
</dbReference>
<dbReference type="PROSITE" id="PS50824">
    <property type="entry name" value="DAPIN"/>
    <property type="match status" value="1"/>
</dbReference>
<evidence type="ECO:0000256" key="5">
    <source>
        <dbReference type="SAM" id="MobiDB-lite"/>
    </source>
</evidence>
<gene>
    <name evidence="7" type="ORF">AAFF_G00030140</name>
</gene>
<feature type="coiled-coil region" evidence="4">
    <location>
        <begin position="190"/>
        <end position="246"/>
    </location>
</feature>
<dbReference type="InterPro" id="IPR011029">
    <property type="entry name" value="DEATH-like_dom_sf"/>
</dbReference>
<evidence type="ECO:0000256" key="3">
    <source>
        <dbReference type="ARBA" id="ARBA00022833"/>
    </source>
</evidence>
<keyword evidence="1" id="KW-0479">Metal-binding</keyword>
<reference evidence="7" key="1">
    <citation type="journal article" date="2023" name="Science">
        <title>Genome structures resolve the early diversification of teleost fishes.</title>
        <authorList>
            <person name="Parey E."/>
            <person name="Louis A."/>
            <person name="Montfort J."/>
            <person name="Bouchez O."/>
            <person name="Roques C."/>
            <person name="Iampietro C."/>
            <person name="Lluch J."/>
            <person name="Castinel A."/>
            <person name="Donnadieu C."/>
            <person name="Desvignes T."/>
            <person name="Floi Bucao C."/>
            <person name="Jouanno E."/>
            <person name="Wen M."/>
            <person name="Mejri S."/>
            <person name="Dirks R."/>
            <person name="Jansen H."/>
            <person name="Henkel C."/>
            <person name="Chen W.J."/>
            <person name="Zahm M."/>
            <person name="Cabau C."/>
            <person name="Klopp C."/>
            <person name="Thompson A.W."/>
            <person name="Robinson-Rechavi M."/>
            <person name="Braasch I."/>
            <person name="Lecointre G."/>
            <person name="Bobe J."/>
            <person name="Postlethwait J.H."/>
            <person name="Berthelot C."/>
            <person name="Roest Crollius H."/>
            <person name="Guiguen Y."/>
        </authorList>
    </citation>
    <scope>NUCLEOTIDE SEQUENCE</scope>
    <source>
        <strain evidence="7">NC1722</strain>
    </source>
</reference>
<dbReference type="InterPro" id="IPR051051">
    <property type="entry name" value="E3_ubiq-ligase_TRIM/RNF"/>
</dbReference>
<dbReference type="Pfam" id="PF25600">
    <property type="entry name" value="TRIM_CC"/>
    <property type="match status" value="1"/>
</dbReference>